<keyword evidence="15" id="KW-0675">Receptor</keyword>
<dbReference type="PANTHER" id="PTHR32552:SF81">
    <property type="entry name" value="TONB-DEPENDENT OUTER MEMBRANE RECEPTOR"/>
    <property type="match status" value="1"/>
</dbReference>
<evidence type="ECO:0000256" key="9">
    <source>
        <dbReference type="ARBA" id="ARBA00023136"/>
    </source>
</evidence>
<evidence type="ECO:0000256" key="7">
    <source>
        <dbReference type="ARBA" id="ARBA00023065"/>
    </source>
</evidence>
<comment type="subcellular location">
    <subcellularLocation>
        <location evidence="1 11">Cell outer membrane</location>
        <topology evidence="1 11">Multi-pass membrane protein</topology>
    </subcellularLocation>
</comment>
<evidence type="ECO:0000256" key="10">
    <source>
        <dbReference type="ARBA" id="ARBA00023237"/>
    </source>
</evidence>
<evidence type="ECO:0000256" key="3">
    <source>
        <dbReference type="ARBA" id="ARBA00022452"/>
    </source>
</evidence>
<dbReference type="InterPro" id="IPR000531">
    <property type="entry name" value="Beta-barrel_TonB"/>
</dbReference>
<protein>
    <submittedName>
        <fullName evidence="15">TonB-dependent receptor</fullName>
    </submittedName>
</protein>
<dbReference type="PROSITE" id="PS52016">
    <property type="entry name" value="TONB_DEPENDENT_REC_3"/>
    <property type="match status" value="1"/>
</dbReference>
<evidence type="ECO:0000313" key="15">
    <source>
        <dbReference type="EMBL" id="MFC5384723.1"/>
    </source>
</evidence>
<keyword evidence="10 11" id="KW-0998">Cell outer membrane</keyword>
<keyword evidence="5 11" id="KW-0812">Transmembrane</keyword>
<keyword evidence="9 11" id="KW-0472">Membrane</keyword>
<dbReference type="InterPro" id="IPR039426">
    <property type="entry name" value="TonB-dep_rcpt-like"/>
</dbReference>
<evidence type="ECO:0000256" key="5">
    <source>
        <dbReference type="ARBA" id="ARBA00022692"/>
    </source>
</evidence>
<keyword evidence="6" id="KW-0408">Iron</keyword>
<evidence type="ECO:0000256" key="4">
    <source>
        <dbReference type="ARBA" id="ARBA00022496"/>
    </source>
</evidence>
<dbReference type="InterPro" id="IPR036942">
    <property type="entry name" value="Beta-barrel_TonB_sf"/>
</dbReference>
<dbReference type="Gene3D" id="2.40.170.20">
    <property type="entry name" value="TonB-dependent receptor, beta-barrel domain"/>
    <property type="match status" value="1"/>
</dbReference>
<gene>
    <name evidence="15" type="ORF">ACFPLB_01955</name>
</gene>
<accession>A0ABW0GYA9</accession>
<keyword evidence="8 12" id="KW-0798">TonB box</keyword>
<sequence>MALGSGHVGAQDGDVTVLDVITITASKRQQEIGKIDASVTVVTGEELARRGIQTVEDLQKVFPGVSMGNRGNRIYSNVTVRGMSSPDYFNPTVQVYVDGVLQVPSSFAQMLTDVERVELLRGPQGTLYGANAYGGVINIITRKADHNRFYIQGNISADEPSVEIGGTAILTPDTLYLDFAGNFQHFSGDIDDATTGKSDINTSNNGYGRATLRYAPTGGDFDASLSFSKERLLSHEELYSFQSDVDDRIYRSGVYGDIPRLERDVTTISGQWNYRFSDFTLSSITSYQHSDVERDFSAGAGSRYSWPQDDKNFSQELRLAYESEQFSGVAGLWYSHNDFNAPKSAVAPWYGASTNNVVTNSTAAFGELTWHVTPDFDVTGGLRATYDRSKISAFREDAYSTGMGFDFEGAADFSSLQPKLALAYQLNPETRLFGVVSRGYKPGGFNHSISSLLDAAPYDPESAWNFEAGVKSTLLDGNLDLSATVYHIRSSDKQIYVGPLGQQFIRNAGEATSTGIELEATWRATDRLTFTGNAALGRSKFTDFTDPLTGVSYNGNRVPYAPDASAHLNVAYMLSEDFYGGTLTANAAVNAWSKTWFDEANSSGQKGFATFDAGLDFARSDGLSARLYVQNIADKSYKTSGYMSGPEELGTLGKGRTFGLTLRKEF</sequence>
<evidence type="ECO:0000256" key="8">
    <source>
        <dbReference type="ARBA" id="ARBA00023077"/>
    </source>
</evidence>
<dbReference type="SUPFAM" id="SSF56935">
    <property type="entry name" value="Porins"/>
    <property type="match status" value="1"/>
</dbReference>
<dbReference type="RefSeq" id="WP_378227570.1">
    <property type="nucleotide sequence ID" value="NZ_JBHSLL010000009.1"/>
</dbReference>
<keyword evidence="4" id="KW-0410">Iron transport</keyword>
<keyword evidence="2 11" id="KW-0813">Transport</keyword>
<dbReference type="EMBL" id="JBHSLL010000009">
    <property type="protein sequence ID" value="MFC5384723.1"/>
    <property type="molecule type" value="Genomic_DNA"/>
</dbReference>
<dbReference type="Proteomes" id="UP001596016">
    <property type="component" value="Unassembled WGS sequence"/>
</dbReference>
<evidence type="ECO:0000256" key="12">
    <source>
        <dbReference type="RuleBase" id="RU003357"/>
    </source>
</evidence>
<evidence type="ECO:0000256" key="1">
    <source>
        <dbReference type="ARBA" id="ARBA00004571"/>
    </source>
</evidence>
<evidence type="ECO:0000259" key="13">
    <source>
        <dbReference type="Pfam" id="PF00593"/>
    </source>
</evidence>
<keyword evidence="16" id="KW-1185">Reference proteome</keyword>
<feature type="domain" description="TonB-dependent receptor-like beta-barrel" evidence="13">
    <location>
        <begin position="200"/>
        <end position="632"/>
    </location>
</feature>
<organism evidence="15 16">
    <name type="scientific">Aquamicrobium segne</name>
    <dbReference type="NCBI Taxonomy" id="469547"/>
    <lineage>
        <taxon>Bacteria</taxon>
        <taxon>Pseudomonadati</taxon>
        <taxon>Pseudomonadota</taxon>
        <taxon>Alphaproteobacteria</taxon>
        <taxon>Hyphomicrobiales</taxon>
        <taxon>Phyllobacteriaceae</taxon>
        <taxon>Aquamicrobium</taxon>
    </lineage>
</organism>
<evidence type="ECO:0000256" key="11">
    <source>
        <dbReference type="PROSITE-ProRule" id="PRU01360"/>
    </source>
</evidence>
<evidence type="ECO:0000256" key="2">
    <source>
        <dbReference type="ARBA" id="ARBA00022448"/>
    </source>
</evidence>
<keyword evidence="3 11" id="KW-1134">Transmembrane beta strand</keyword>
<reference evidence="16" key="1">
    <citation type="journal article" date="2019" name="Int. J. Syst. Evol. Microbiol.">
        <title>The Global Catalogue of Microorganisms (GCM) 10K type strain sequencing project: providing services to taxonomists for standard genome sequencing and annotation.</title>
        <authorList>
            <consortium name="The Broad Institute Genomics Platform"/>
            <consortium name="The Broad Institute Genome Sequencing Center for Infectious Disease"/>
            <person name="Wu L."/>
            <person name="Ma J."/>
        </authorList>
    </citation>
    <scope>NUCLEOTIDE SEQUENCE [LARGE SCALE GENOMIC DNA]</scope>
    <source>
        <strain evidence="16">CGMCC 4.1415</strain>
    </source>
</reference>
<dbReference type="Pfam" id="PF00593">
    <property type="entry name" value="TonB_dep_Rec_b-barrel"/>
    <property type="match status" value="1"/>
</dbReference>
<comment type="caution">
    <text evidence="15">The sequence shown here is derived from an EMBL/GenBank/DDBJ whole genome shotgun (WGS) entry which is preliminary data.</text>
</comment>
<proteinExistence type="inferred from homology"/>
<comment type="similarity">
    <text evidence="11 12">Belongs to the TonB-dependent receptor family.</text>
</comment>
<dbReference type="PANTHER" id="PTHR32552">
    <property type="entry name" value="FERRICHROME IRON RECEPTOR-RELATED"/>
    <property type="match status" value="1"/>
</dbReference>
<evidence type="ECO:0000259" key="14">
    <source>
        <dbReference type="Pfam" id="PF07715"/>
    </source>
</evidence>
<dbReference type="InterPro" id="IPR012910">
    <property type="entry name" value="Plug_dom"/>
</dbReference>
<dbReference type="Pfam" id="PF07715">
    <property type="entry name" value="Plug"/>
    <property type="match status" value="1"/>
</dbReference>
<evidence type="ECO:0000256" key="6">
    <source>
        <dbReference type="ARBA" id="ARBA00023004"/>
    </source>
</evidence>
<keyword evidence="7" id="KW-0406">Ion transport</keyword>
<dbReference type="CDD" id="cd01347">
    <property type="entry name" value="ligand_gated_channel"/>
    <property type="match status" value="1"/>
</dbReference>
<name>A0ABW0GYA9_9HYPH</name>
<feature type="domain" description="TonB-dependent receptor plug" evidence="14">
    <location>
        <begin position="34"/>
        <end position="136"/>
    </location>
</feature>
<evidence type="ECO:0000313" key="16">
    <source>
        <dbReference type="Proteomes" id="UP001596016"/>
    </source>
</evidence>